<dbReference type="OrthoDB" id="345640at2"/>
<reference evidence="5 6" key="1">
    <citation type="submission" date="2019-03" db="EMBL/GenBank/DDBJ databases">
        <title>Genomic Encyclopedia of Type Strains, Phase IV (KMG-IV): sequencing the most valuable type-strain genomes for metagenomic binning, comparative biology and taxonomic classification.</title>
        <authorList>
            <person name="Goeker M."/>
        </authorList>
    </citation>
    <scope>NUCLEOTIDE SEQUENCE [LARGE SCALE GENOMIC DNA]</scope>
    <source>
        <strain evidence="5 6">DSM 9035</strain>
    </source>
</reference>
<protein>
    <submittedName>
        <fullName evidence="5">Type VI secretion system protein ImpK</fullName>
    </submittedName>
</protein>
<dbReference type="EMBL" id="SMAI01000013">
    <property type="protein sequence ID" value="TCT02466.1"/>
    <property type="molecule type" value="Genomic_DNA"/>
</dbReference>
<proteinExistence type="predicted"/>
<evidence type="ECO:0000256" key="3">
    <source>
        <dbReference type="SAM" id="Phobius"/>
    </source>
</evidence>
<dbReference type="PANTHER" id="PTHR38033">
    <property type="entry name" value="MEMBRANE PROTEIN-RELATED"/>
    <property type="match status" value="1"/>
</dbReference>
<evidence type="ECO:0000256" key="1">
    <source>
        <dbReference type="PROSITE-ProRule" id="PRU00473"/>
    </source>
</evidence>
<dbReference type="AlphaFoldDB" id="A0A4R3LRT0"/>
<dbReference type="PROSITE" id="PS51123">
    <property type="entry name" value="OMPA_2"/>
    <property type="match status" value="1"/>
</dbReference>
<gene>
    <name evidence="5" type="ORF">EDC64_113117</name>
</gene>
<dbReference type="RefSeq" id="WP_132034114.1">
    <property type="nucleotide sequence ID" value="NZ_SMAI01000013.1"/>
</dbReference>
<dbReference type="Pfam" id="PF09850">
    <property type="entry name" value="DotU"/>
    <property type="match status" value="1"/>
</dbReference>
<keyword evidence="3" id="KW-1133">Transmembrane helix</keyword>
<dbReference type="InterPro" id="IPR017733">
    <property type="entry name" value="OmpA-like_dom_proteobacteria"/>
</dbReference>
<dbReference type="InterPro" id="IPR017732">
    <property type="entry name" value="T4/T6SS_DotU"/>
</dbReference>
<dbReference type="NCBIfam" id="NF038228">
    <property type="entry name" value="IcmH_DotU_IVB"/>
    <property type="match status" value="1"/>
</dbReference>
<accession>A0A4R3LRT0</accession>
<evidence type="ECO:0000313" key="5">
    <source>
        <dbReference type="EMBL" id="TCT02466.1"/>
    </source>
</evidence>
<dbReference type="PANTHER" id="PTHR38033:SF1">
    <property type="entry name" value="DOTU FAMILY TYPE IV_VI SECRETION SYSTEM PROTEIN"/>
    <property type="match status" value="1"/>
</dbReference>
<feature type="domain" description="OmpA-like" evidence="4">
    <location>
        <begin position="299"/>
        <end position="418"/>
    </location>
</feature>
<keyword evidence="1 3" id="KW-0472">Membrane</keyword>
<evidence type="ECO:0000313" key="6">
    <source>
        <dbReference type="Proteomes" id="UP000294664"/>
    </source>
</evidence>
<evidence type="ECO:0000259" key="4">
    <source>
        <dbReference type="PROSITE" id="PS51123"/>
    </source>
</evidence>
<dbReference type="CDD" id="cd07185">
    <property type="entry name" value="OmpA_C-like"/>
    <property type="match status" value="1"/>
</dbReference>
<feature type="transmembrane region" description="Helical" evidence="3">
    <location>
        <begin position="201"/>
        <end position="223"/>
    </location>
</feature>
<dbReference type="SUPFAM" id="SSF103088">
    <property type="entry name" value="OmpA-like"/>
    <property type="match status" value="1"/>
</dbReference>
<keyword evidence="3" id="KW-0812">Transmembrane</keyword>
<dbReference type="Pfam" id="PF00691">
    <property type="entry name" value="OmpA"/>
    <property type="match status" value="1"/>
</dbReference>
<dbReference type="NCBIfam" id="TIGR03349">
    <property type="entry name" value="IV_VI_DotU"/>
    <property type="match status" value="1"/>
</dbReference>
<dbReference type="GO" id="GO:0016020">
    <property type="term" value="C:membrane"/>
    <property type="evidence" value="ECO:0007669"/>
    <property type="project" value="UniProtKB-UniRule"/>
</dbReference>
<evidence type="ECO:0000256" key="2">
    <source>
        <dbReference type="SAM" id="MobiDB-lite"/>
    </source>
</evidence>
<dbReference type="NCBIfam" id="TIGR03350">
    <property type="entry name" value="type_VI_ompA"/>
    <property type="match status" value="1"/>
</dbReference>
<dbReference type="Gene3D" id="1.25.40.590">
    <property type="entry name" value="Type IV / VI secretion system, DotU"/>
    <property type="match status" value="1"/>
</dbReference>
<dbReference type="InterPro" id="IPR006665">
    <property type="entry name" value="OmpA-like"/>
</dbReference>
<feature type="region of interest" description="Disordered" evidence="2">
    <location>
        <begin position="385"/>
        <end position="409"/>
    </location>
</feature>
<organism evidence="5 6">
    <name type="scientific">Aquabacter spiritensis</name>
    <dbReference type="NCBI Taxonomy" id="933073"/>
    <lineage>
        <taxon>Bacteria</taxon>
        <taxon>Pseudomonadati</taxon>
        <taxon>Pseudomonadota</taxon>
        <taxon>Alphaproteobacteria</taxon>
        <taxon>Hyphomicrobiales</taxon>
        <taxon>Xanthobacteraceae</taxon>
        <taxon>Aquabacter</taxon>
    </lineage>
</organism>
<dbReference type="InterPro" id="IPR038522">
    <property type="entry name" value="T4/T6SS_DotU_sf"/>
</dbReference>
<comment type="caution">
    <text evidence="5">The sequence shown here is derived from an EMBL/GenBank/DDBJ whole genome shotgun (WGS) entry which is preliminary data.</text>
</comment>
<dbReference type="InterPro" id="IPR036737">
    <property type="entry name" value="OmpA-like_sf"/>
</dbReference>
<name>A0A4R3LRT0_9HYPH</name>
<dbReference type="Gene3D" id="3.30.1330.60">
    <property type="entry name" value="OmpA-like domain"/>
    <property type="match status" value="1"/>
</dbReference>
<dbReference type="Proteomes" id="UP000294664">
    <property type="component" value="Unassembled WGS sequence"/>
</dbReference>
<sequence>MSSGTQDSLLSAALEVYWDNPGLALAAPIFDTLVRAQAETAVDAGALRMQMLEDLRTFEAQAIGRGLSHNHTRLILYALAATADDCILHTAWGRESDWSSKTLISALFQETWGGERFFALLQQMMAGPHAVVREIEFFYYCLLFGFEGKYRLASNGSRELVRLKEEIYQFLRSVKGGVKREMAPSWRGLSAEGSGPRDMRLLLIGAAAGCFVLVLAFSAYYVILRREAALAAAQVQNLTAEPILAPRPPPPPPPEPVRVVPQATRPAAEPVKPQQTPFQAISAFLEPEQKAGQLAVLDQNGNVVIRTTMELFASASTTLRPPYDQVTRKVGEALAKYPGPVKVFGYTDNLPIRTATFPNNLVLSAARASAVAKILEDVMGTKGRVTAEGRGDADPIADNATPEGRQQNRRVEIVLTPQ</sequence>
<keyword evidence="6" id="KW-1185">Reference proteome</keyword>